<sequence length="89" mass="10535">MRRIPDLKSITTEDEYIHVRYREPDQFDQIRTPDWADRVSDSVSEGSEVRMGKRKDTDDWIVQSVLIKKNVGEEKAREQADKIIREIES</sequence>
<reference evidence="2" key="3">
    <citation type="submission" date="2018-10" db="EMBL/GenBank/DDBJ databases">
        <authorList>
            <person name="Whitman W."/>
            <person name="Huntemann M."/>
            <person name="Clum A."/>
            <person name="Pillay M."/>
            <person name="Palaniappan K."/>
            <person name="Varghese N."/>
            <person name="Mikhailova N."/>
            <person name="Stamatis D."/>
            <person name="Reddy T."/>
            <person name="Daum C."/>
            <person name="Shapiro N."/>
            <person name="Ivanova N."/>
            <person name="Kyrpides N."/>
            <person name="Woyke T."/>
        </authorList>
    </citation>
    <scope>NUCLEOTIDE SEQUENCE</scope>
    <source>
        <strain evidence="2">CGMCC 1.10124</strain>
    </source>
</reference>
<dbReference type="Proteomes" id="UP000282007">
    <property type="component" value="Chromosome"/>
</dbReference>
<evidence type="ECO:0000313" key="3">
    <source>
        <dbReference type="Proteomes" id="UP000277326"/>
    </source>
</evidence>
<dbReference type="EMBL" id="CP034145">
    <property type="protein sequence ID" value="AZH24828.1"/>
    <property type="molecule type" value="Genomic_DNA"/>
</dbReference>
<dbReference type="OrthoDB" id="155519at2157"/>
<evidence type="ECO:0000313" key="4">
    <source>
        <dbReference type="Proteomes" id="UP000282007"/>
    </source>
</evidence>
<proteinExistence type="predicted"/>
<organism evidence="2 3">
    <name type="scientific">Haloplanus aerogenes</name>
    <dbReference type="NCBI Taxonomy" id="660522"/>
    <lineage>
        <taxon>Archaea</taxon>
        <taxon>Methanobacteriati</taxon>
        <taxon>Methanobacteriota</taxon>
        <taxon>Stenosarchaea group</taxon>
        <taxon>Halobacteria</taxon>
        <taxon>Halobacteriales</taxon>
        <taxon>Haloferacaceae</taxon>
        <taxon>Haloplanus</taxon>
    </lineage>
</organism>
<dbReference type="Proteomes" id="UP000277326">
    <property type="component" value="Unassembled WGS sequence"/>
</dbReference>
<name>A0A3M0CX44_9EURY</name>
<dbReference type="RefSeq" id="WP_121922100.1">
    <property type="nucleotide sequence ID" value="NZ_CP034145.1"/>
</dbReference>
<evidence type="ECO:0000313" key="2">
    <source>
        <dbReference type="EMBL" id="RMB08373.1"/>
    </source>
</evidence>
<evidence type="ECO:0000313" key="1">
    <source>
        <dbReference type="EMBL" id="AZH24828.1"/>
    </source>
</evidence>
<reference evidence="1 4" key="2">
    <citation type="submission" date="2018-07" db="EMBL/GenBank/DDBJ databases">
        <title>Genome sequences of Haloplanus aerogenes JCM 16430T.</title>
        <authorList>
            <person name="Kim Y.B."/>
            <person name="Roh S.W."/>
        </authorList>
    </citation>
    <scope>NUCLEOTIDE SEQUENCE [LARGE SCALE GENOMIC DNA]</scope>
    <source>
        <strain evidence="1 4">JCM 16430</strain>
    </source>
</reference>
<dbReference type="EMBL" id="REFS01000010">
    <property type="protein sequence ID" value="RMB08373.1"/>
    <property type="molecule type" value="Genomic_DNA"/>
</dbReference>
<dbReference type="AlphaFoldDB" id="A0A3M0CX44"/>
<dbReference type="GeneID" id="38470685"/>
<reference evidence="2 3" key="1">
    <citation type="journal article" date="2015" name="Stand. Genomic Sci.">
        <title>Genomic Encyclopedia of Bacterial and Archaeal Type Strains, Phase III: the genomes of soil and plant-associated and newly described type strains.</title>
        <authorList>
            <person name="Whitman W.B."/>
            <person name="Woyke T."/>
            <person name="Klenk H.P."/>
            <person name="Zhou Y."/>
            <person name="Lilburn T.G."/>
            <person name="Beck B.J."/>
            <person name="De Vos P."/>
            <person name="Vandamme P."/>
            <person name="Eisen J.A."/>
            <person name="Garrity G."/>
            <person name="Hugenholtz P."/>
            <person name="Kyrpides N.C."/>
        </authorList>
    </citation>
    <scope>NUCLEOTIDE SEQUENCE [LARGE SCALE GENOMIC DNA]</scope>
    <source>
        <strain evidence="2 3">CGMCC 1.10124</strain>
    </source>
</reference>
<keyword evidence="4" id="KW-1185">Reference proteome</keyword>
<gene>
    <name evidence="2" type="ORF">ATH50_3590</name>
    <name evidence="1" type="ORF">DU502_05325</name>
</gene>
<accession>A0A3M0CX44</accession>
<dbReference type="KEGG" id="haer:DU502_05325"/>
<protein>
    <submittedName>
        <fullName evidence="2">Uncharacterized protein</fullName>
    </submittedName>
</protein>